<dbReference type="CDD" id="cd01561">
    <property type="entry name" value="CBS_like"/>
    <property type="match status" value="1"/>
</dbReference>
<sequence>MAESSNKLTAQTRPDLPLGLPRKAALALGETLGHSVVERIGNTPLLRLDALTRDLPGVALLGKAEWYNPGGSVKDRAAASIVAEGRRSGQFSAGKILLDATSGNTGIAYAMLGSAEGFPVTLCMPENVSRERKQILQGYGANILYTDPADGSDGAIRMARELAARHPEKYFYADQYSNDANWKAHYCSTANEIWQQTQGRITHFVSMLGTSGTFVGTTRRLKELNPRVQCISLQPDSSFHGIEGAKHMASAIVPKIYDAELADRNLEIATEDAYAMARQLSRNAGLLVGVSAAAAVVGCLRIARELPRHSAEGAVIVTILCDSGEKYLSERFWTEG</sequence>
<dbReference type="FunFam" id="3.40.50.1100:FF:000003">
    <property type="entry name" value="Cystathionine beta-synthase"/>
    <property type="match status" value="1"/>
</dbReference>
<dbReference type="OrthoDB" id="9808024at2"/>
<dbReference type="EMBL" id="OMOD01000035">
    <property type="protein sequence ID" value="SPF34513.1"/>
    <property type="molecule type" value="Genomic_DNA"/>
</dbReference>
<dbReference type="InterPro" id="IPR001216">
    <property type="entry name" value="P-phosphate_BS"/>
</dbReference>
<keyword evidence="5" id="KW-0808">Transferase</keyword>
<dbReference type="Proteomes" id="UP000238701">
    <property type="component" value="Unassembled WGS sequence"/>
</dbReference>
<dbReference type="EC" id="2.5.1.47" evidence="5"/>
<feature type="domain" description="Tryptophan synthase beta chain-like PALP" evidence="4">
    <location>
        <begin position="39"/>
        <end position="322"/>
    </location>
</feature>
<dbReference type="GO" id="GO:0006535">
    <property type="term" value="P:cysteine biosynthetic process from serine"/>
    <property type="evidence" value="ECO:0007669"/>
    <property type="project" value="InterPro"/>
</dbReference>
<keyword evidence="3" id="KW-0663">Pyridoxal phosphate</keyword>
<dbReference type="Gene3D" id="3.40.50.1100">
    <property type="match status" value="2"/>
</dbReference>
<dbReference type="GO" id="GO:0004124">
    <property type="term" value="F:cysteine synthase activity"/>
    <property type="evidence" value="ECO:0007669"/>
    <property type="project" value="UniProtKB-EC"/>
</dbReference>
<comment type="similarity">
    <text evidence="2">Belongs to the cysteine synthase/cystathionine beta-synthase family.</text>
</comment>
<evidence type="ECO:0000256" key="3">
    <source>
        <dbReference type="ARBA" id="ARBA00022898"/>
    </source>
</evidence>
<comment type="cofactor">
    <cofactor evidence="1">
        <name>pyridoxal 5'-phosphate</name>
        <dbReference type="ChEBI" id="CHEBI:597326"/>
    </cofactor>
</comment>
<evidence type="ECO:0000313" key="6">
    <source>
        <dbReference type="Proteomes" id="UP000238701"/>
    </source>
</evidence>
<evidence type="ECO:0000256" key="2">
    <source>
        <dbReference type="ARBA" id="ARBA00007103"/>
    </source>
</evidence>
<evidence type="ECO:0000259" key="4">
    <source>
        <dbReference type="Pfam" id="PF00291"/>
    </source>
</evidence>
<dbReference type="PANTHER" id="PTHR10314">
    <property type="entry name" value="CYSTATHIONINE BETA-SYNTHASE"/>
    <property type="match status" value="1"/>
</dbReference>
<accession>A0A2U3K4D9</accession>
<dbReference type="PROSITE" id="PS00901">
    <property type="entry name" value="CYS_SYNTHASE"/>
    <property type="match status" value="1"/>
</dbReference>
<proteinExistence type="inferred from homology"/>
<name>A0A2U3K4D9_9BACT</name>
<evidence type="ECO:0000313" key="5">
    <source>
        <dbReference type="EMBL" id="SPF34513.1"/>
    </source>
</evidence>
<dbReference type="Pfam" id="PF00291">
    <property type="entry name" value="PALP"/>
    <property type="match status" value="1"/>
</dbReference>
<dbReference type="SUPFAM" id="SSF53686">
    <property type="entry name" value="Tryptophan synthase beta subunit-like PLP-dependent enzymes"/>
    <property type="match status" value="1"/>
</dbReference>
<protein>
    <submittedName>
        <fullName evidence="5">Cysteine synthase</fullName>
        <ecNumber evidence="5">2.5.1.47</ecNumber>
    </submittedName>
</protein>
<dbReference type="InterPro" id="IPR036052">
    <property type="entry name" value="TrpB-like_PALP_sf"/>
</dbReference>
<dbReference type="InterPro" id="IPR001926">
    <property type="entry name" value="TrpB-like_PALP"/>
</dbReference>
<dbReference type="InterPro" id="IPR050214">
    <property type="entry name" value="Cys_Synth/Cystath_Beta-Synth"/>
</dbReference>
<dbReference type="AlphaFoldDB" id="A0A2U3K4D9"/>
<gene>
    <name evidence="5" type="primary">cysM</name>
    <name evidence="5" type="ORF">SBA1_130002</name>
</gene>
<evidence type="ECO:0000256" key="1">
    <source>
        <dbReference type="ARBA" id="ARBA00001933"/>
    </source>
</evidence>
<organism evidence="5 6">
    <name type="scientific">Candidatus Sulfotelmatobacter kueseliae</name>
    <dbReference type="NCBI Taxonomy" id="2042962"/>
    <lineage>
        <taxon>Bacteria</taxon>
        <taxon>Pseudomonadati</taxon>
        <taxon>Acidobacteriota</taxon>
        <taxon>Terriglobia</taxon>
        <taxon>Terriglobales</taxon>
        <taxon>Candidatus Korobacteraceae</taxon>
        <taxon>Candidatus Sulfotelmatobacter</taxon>
    </lineage>
</organism>
<reference evidence="6" key="1">
    <citation type="submission" date="2018-02" db="EMBL/GenBank/DDBJ databases">
        <authorList>
            <person name="Hausmann B."/>
        </authorList>
    </citation>
    <scope>NUCLEOTIDE SEQUENCE [LARGE SCALE GENOMIC DNA]</scope>
    <source>
        <strain evidence="6">Peat soil MAG SbA1</strain>
    </source>
</reference>